<name>A0ABQ2FAT7_9MICO</name>
<evidence type="ECO:0000313" key="2">
    <source>
        <dbReference type="EMBL" id="GGK69460.1"/>
    </source>
</evidence>
<protein>
    <recommendedName>
        <fullName evidence="1">Rv2175c C-terminal domain-containing protein</fullName>
    </recommendedName>
</protein>
<feature type="domain" description="Rv2175c C-terminal" evidence="1">
    <location>
        <begin position="65"/>
        <end position="119"/>
    </location>
</feature>
<organism evidence="2 3">
    <name type="scientific">Ornithinimicrobium pekingense</name>
    <dbReference type="NCBI Taxonomy" id="384677"/>
    <lineage>
        <taxon>Bacteria</taxon>
        <taxon>Bacillati</taxon>
        <taxon>Actinomycetota</taxon>
        <taxon>Actinomycetes</taxon>
        <taxon>Micrococcales</taxon>
        <taxon>Ornithinimicrobiaceae</taxon>
        <taxon>Ornithinimicrobium</taxon>
    </lineage>
</organism>
<proteinExistence type="predicted"/>
<dbReference type="Pfam" id="PF18367">
    <property type="entry name" value="Rv2175c_C"/>
    <property type="match status" value="1"/>
</dbReference>
<evidence type="ECO:0000259" key="1">
    <source>
        <dbReference type="Pfam" id="PF18367"/>
    </source>
</evidence>
<dbReference type="EMBL" id="BMLB01000003">
    <property type="protein sequence ID" value="GGK69460.1"/>
    <property type="molecule type" value="Genomic_DNA"/>
</dbReference>
<sequence length="120" mass="12880">MVSDSDVIHGGEWLTVPAIMERTGASLGEVKRWLQERELVGLRRGPNRAVMVPADFLGEDGPLSSLRGTVTVLADGGLSDEEIIAWLHEPDDTLAGGSAIASLRAGSKTEVRRRAQEVAF</sequence>
<comment type="caution">
    <text evidence="2">The sequence shown here is derived from an EMBL/GenBank/DDBJ whole genome shotgun (WGS) entry which is preliminary data.</text>
</comment>
<evidence type="ECO:0000313" key="3">
    <source>
        <dbReference type="Proteomes" id="UP000662111"/>
    </source>
</evidence>
<dbReference type="Proteomes" id="UP000662111">
    <property type="component" value="Unassembled WGS sequence"/>
</dbReference>
<keyword evidence="3" id="KW-1185">Reference proteome</keyword>
<dbReference type="InterPro" id="IPR041098">
    <property type="entry name" value="Rv2175c_C"/>
</dbReference>
<accession>A0ABQ2FAT7</accession>
<gene>
    <name evidence="2" type="ORF">GCM10011509_17330</name>
</gene>
<reference evidence="3" key="1">
    <citation type="journal article" date="2019" name="Int. J. Syst. Evol. Microbiol.">
        <title>The Global Catalogue of Microorganisms (GCM) 10K type strain sequencing project: providing services to taxonomists for standard genome sequencing and annotation.</title>
        <authorList>
            <consortium name="The Broad Institute Genomics Platform"/>
            <consortium name="The Broad Institute Genome Sequencing Center for Infectious Disease"/>
            <person name="Wu L."/>
            <person name="Ma J."/>
        </authorList>
    </citation>
    <scope>NUCLEOTIDE SEQUENCE [LARGE SCALE GENOMIC DNA]</scope>
    <source>
        <strain evidence="3">CGMCC 1.5362</strain>
    </source>
</reference>